<organism evidence="1">
    <name type="scientific">Brugia timori</name>
    <dbReference type="NCBI Taxonomy" id="42155"/>
    <lineage>
        <taxon>Eukaryota</taxon>
        <taxon>Metazoa</taxon>
        <taxon>Ecdysozoa</taxon>
        <taxon>Nematoda</taxon>
        <taxon>Chromadorea</taxon>
        <taxon>Rhabditida</taxon>
        <taxon>Spirurina</taxon>
        <taxon>Spiruromorpha</taxon>
        <taxon>Filarioidea</taxon>
        <taxon>Onchocercidae</taxon>
        <taxon>Brugia</taxon>
    </lineage>
</organism>
<dbReference type="WBParaSite" id="BTMF_0000289601-mRNA-1">
    <property type="protein sequence ID" value="BTMF_0000289601-mRNA-1"/>
    <property type="gene ID" value="BTMF_0000289601"/>
</dbReference>
<accession>A0A0R3Q988</accession>
<protein>
    <submittedName>
        <fullName evidence="1">Transcriptional regulator</fullName>
    </submittedName>
</protein>
<reference evidence="1" key="1">
    <citation type="submission" date="2017-02" db="UniProtKB">
        <authorList>
            <consortium name="WormBaseParasite"/>
        </authorList>
    </citation>
    <scope>IDENTIFICATION</scope>
</reference>
<name>A0A0R3Q988_9BILA</name>
<sequence>LNNVASISRVTESHEAKGVKEVNISEKLPAGFNSMQINCIF</sequence>
<dbReference type="AlphaFoldDB" id="A0A0R3Q988"/>
<proteinExistence type="predicted"/>
<evidence type="ECO:0000313" key="1">
    <source>
        <dbReference type="WBParaSite" id="BTMF_0000289601-mRNA-1"/>
    </source>
</evidence>